<dbReference type="InterPro" id="IPR019787">
    <property type="entry name" value="Znf_PHD-finger"/>
</dbReference>
<evidence type="ECO:0000256" key="1">
    <source>
        <dbReference type="ARBA" id="ARBA00022723"/>
    </source>
</evidence>
<organism evidence="5 6">
    <name type="scientific">Coptis chinensis</name>
    <dbReference type="NCBI Taxonomy" id="261450"/>
    <lineage>
        <taxon>Eukaryota</taxon>
        <taxon>Viridiplantae</taxon>
        <taxon>Streptophyta</taxon>
        <taxon>Embryophyta</taxon>
        <taxon>Tracheophyta</taxon>
        <taxon>Spermatophyta</taxon>
        <taxon>Magnoliopsida</taxon>
        <taxon>Ranunculales</taxon>
        <taxon>Ranunculaceae</taxon>
        <taxon>Coptidoideae</taxon>
        <taxon>Coptis</taxon>
    </lineage>
</organism>
<keyword evidence="3" id="KW-0862">Zinc</keyword>
<dbReference type="AlphaFoldDB" id="A0A835HFF4"/>
<dbReference type="Pfam" id="PF00628">
    <property type="entry name" value="PHD"/>
    <property type="match status" value="1"/>
</dbReference>
<gene>
    <name evidence="5" type="ORF">IFM89_027331</name>
</gene>
<dbReference type="EMBL" id="JADFTS010000007">
    <property type="protein sequence ID" value="KAF9598379.1"/>
    <property type="molecule type" value="Genomic_DNA"/>
</dbReference>
<reference evidence="5 6" key="1">
    <citation type="submission" date="2020-10" db="EMBL/GenBank/DDBJ databases">
        <title>The Coptis chinensis genome and diversification of protoberbering-type alkaloids.</title>
        <authorList>
            <person name="Wang B."/>
            <person name="Shu S."/>
            <person name="Song C."/>
            <person name="Liu Y."/>
        </authorList>
    </citation>
    <scope>NUCLEOTIDE SEQUENCE [LARGE SCALE GENOMIC DNA]</scope>
    <source>
        <strain evidence="5">HL-2020</strain>
        <tissue evidence="5">Leaf</tissue>
    </source>
</reference>
<feature type="domain" description="Zinc finger PHD-type" evidence="4">
    <location>
        <begin position="106"/>
        <end position="152"/>
    </location>
</feature>
<comment type="caution">
    <text evidence="5">The sequence shown here is derived from an EMBL/GenBank/DDBJ whole genome shotgun (WGS) entry which is preliminary data.</text>
</comment>
<dbReference type="Proteomes" id="UP000631114">
    <property type="component" value="Unassembled WGS sequence"/>
</dbReference>
<evidence type="ECO:0000313" key="6">
    <source>
        <dbReference type="Proteomes" id="UP000631114"/>
    </source>
</evidence>
<accession>A0A835HFF4</accession>
<evidence type="ECO:0000256" key="2">
    <source>
        <dbReference type="ARBA" id="ARBA00022771"/>
    </source>
</evidence>
<dbReference type="Gene3D" id="3.30.40.10">
    <property type="entry name" value="Zinc/RING finger domain, C3HC4 (zinc finger)"/>
    <property type="match status" value="1"/>
</dbReference>
<proteinExistence type="predicted"/>
<keyword evidence="6" id="KW-1185">Reference proteome</keyword>
<dbReference type="SUPFAM" id="SSF57903">
    <property type="entry name" value="FYVE/PHD zinc finger"/>
    <property type="match status" value="1"/>
</dbReference>
<dbReference type="GO" id="GO:0008270">
    <property type="term" value="F:zinc ion binding"/>
    <property type="evidence" value="ECO:0007669"/>
    <property type="project" value="UniProtKB-KW"/>
</dbReference>
<dbReference type="InterPro" id="IPR001965">
    <property type="entry name" value="Znf_PHD"/>
</dbReference>
<dbReference type="InterPro" id="IPR011011">
    <property type="entry name" value="Znf_FYVE_PHD"/>
</dbReference>
<dbReference type="OrthoDB" id="1903104at2759"/>
<sequence>MKNGAYGHSAQLFTEDIHQLWLNFHKIGAKMVSLAKGMSDVSRRAYWKHVGGSINGTYWEGKNKEFNQVHPGNMDSLGLDIMKPCPLLEANRQSTPHPADLKKSNICNFCGGKTDERIYIICDSCEKMYHVFGVGVSVSENSLRSWYCMNCASTGLESSHENCALCERANNPCTETHMAEGKMDSIINGLLSNRNANSNSWMEADLSQRNSKKSTIEQWLQVV</sequence>
<dbReference type="SMART" id="SM00249">
    <property type="entry name" value="PHD"/>
    <property type="match status" value="1"/>
</dbReference>
<evidence type="ECO:0000313" key="5">
    <source>
        <dbReference type="EMBL" id="KAF9598379.1"/>
    </source>
</evidence>
<keyword evidence="1" id="KW-0479">Metal-binding</keyword>
<evidence type="ECO:0000259" key="4">
    <source>
        <dbReference type="SMART" id="SM00249"/>
    </source>
</evidence>
<dbReference type="InterPro" id="IPR013083">
    <property type="entry name" value="Znf_RING/FYVE/PHD"/>
</dbReference>
<protein>
    <recommendedName>
        <fullName evidence="4">Zinc finger PHD-type domain-containing protein</fullName>
    </recommendedName>
</protein>
<evidence type="ECO:0000256" key="3">
    <source>
        <dbReference type="ARBA" id="ARBA00022833"/>
    </source>
</evidence>
<keyword evidence="2" id="KW-0863">Zinc-finger</keyword>
<name>A0A835HFF4_9MAGN</name>